<keyword evidence="7 11" id="KW-0418">Kinase</keyword>
<comment type="catalytic activity">
    <reaction evidence="10 11">
        <text>shikimate + ATP = 3-phosphoshikimate + ADP + H(+)</text>
        <dbReference type="Rhea" id="RHEA:13121"/>
        <dbReference type="ChEBI" id="CHEBI:15378"/>
        <dbReference type="ChEBI" id="CHEBI:30616"/>
        <dbReference type="ChEBI" id="CHEBI:36208"/>
        <dbReference type="ChEBI" id="CHEBI:145989"/>
        <dbReference type="ChEBI" id="CHEBI:456216"/>
        <dbReference type="EC" id="2.7.1.71"/>
    </reaction>
</comment>
<proteinExistence type="inferred from homology"/>
<organism evidence="12 13">
    <name type="scientific">Fumia xinanensis</name>
    <dbReference type="NCBI Taxonomy" id="2763659"/>
    <lineage>
        <taxon>Bacteria</taxon>
        <taxon>Bacillati</taxon>
        <taxon>Bacillota</taxon>
        <taxon>Clostridia</taxon>
        <taxon>Eubacteriales</taxon>
        <taxon>Oscillospiraceae</taxon>
        <taxon>Fumia</taxon>
    </lineage>
</organism>
<gene>
    <name evidence="11" type="primary">aroK</name>
    <name evidence="12" type="ORF">H8710_12560</name>
</gene>
<comment type="subunit">
    <text evidence="11">Monomer.</text>
</comment>
<evidence type="ECO:0000256" key="9">
    <source>
        <dbReference type="ARBA" id="ARBA00023141"/>
    </source>
</evidence>
<accession>A0A926E797</accession>
<evidence type="ECO:0000256" key="3">
    <source>
        <dbReference type="ARBA" id="ARBA00012154"/>
    </source>
</evidence>
<dbReference type="HAMAP" id="MF_00109">
    <property type="entry name" value="Shikimate_kinase"/>
    <property type="match status" value="1"/>
</dbReference>
<evidence type="ECO:0000256" key="6">
    <source>
        <dbReference type="ARBA" id="ARBA00022741"/>
    </source>
</evidence>
<evidence type="ECO:0000256" key="2">
    <source>
        <dbReference type="ARBA" id="ARBA00006997"/>
    </source>
</evidence>
<evidence type="ECO:0000256" key="7">
    <source>
        <dbReference type="ARBA" id="ARBA00022777"/>
    </source>
</evidence>
<keyword evidence="6 11" id="KW-0547">Nucleotide-binding</keyword>
<dbReference type="RefSeq" id="WP_249296192.1">
    <property type="nucleotide sequence ID" value="NZ_JACRSV010000005.1"/>
</dbReference>
<dbReference type="Gene3D" id="3.40.50.300">
    <property type="entry name" value="P-loop containing nucleotide triphosphate hydrolases"/>
    <property type="match status" value="1"/>
</dbReference>
<evidence type="ECO:0000256" key="10">
    <source>
        <dbReference type="ARBA" id="ARBA00048567"/>
    </source>
</evidence>
<keyword evidence="9 11" id="KW-0057">Aromatic amino acid biosynthesis</keyword>
<dbReference type="CDD" id="cd00464">
    <property type="entry name" value="SK"/>
    <property type="match status" value="1"/>
</dbReference>
<feature type="binding site" evidence="11">
    <location>
        <begin position="12"/>
        <end position="17"/>
    </location>
    <ligand>
        <name>ATP</name>
        <dbReference type="ChEBI" id="CHEBI:30616"/>
    </ligand>
</feature>
<keyword evidence="13" id="KW-1185">Reference proteome</keyword>
<protein>
    <recommendedName>
        <fullName evidence="3 11">Shikimate kinase</fullName>
        <shortName evidence="11">SK</shortName>
        <ecNumber evidence="3 11">2.7.1.71</ecNumber>
    </recommendedName>
</protein>
<feature type="binding site" evidence="11">
    <location>
        <position position="116"/>
    </location>
    <ligand>
        <name>ATP</name>
        <dbReference type="ChEBI" id="CHEBI:30616"/>
    </ligand>
</feature>
<dbReference type="GO" id="GO:0005829">
    <property type="term" value="C:cytosol"/>
    <property type="evidence" value="ECO:0007669"/>
    <property type="project" value="TreeGrafter"/>
</dbReference>
<comment type="caution">
    <text evidence="11">Lacks conserved residue(s) required for the propagation of feature annotation.</text>
</comment>
<keyword evidence="11" id="KW-0460">Magnesium</keyword>
<evidence type="ECO:0000256" key="1">
    <source>
        <dbReference type="ARBA" id="ARBA00004842"/>
    </source>
</evidence>
<comment type="similarity">
    <text evidence="2 11">Belongs to the shikimate kinase family.</text>
</comment>
<feature type="binding site" evidence="11">
    <location>
        <position position="16"/>
    </location>
    <ligand>
        <name>Mg(2+)</name>
        <dbReference type="ChEBI" id="CHEBI:18420"/>
    </ligand>
</feature>
<dbReference type="GO" id="GO:0008652">
    <property type="term" value="P:amino acid biosynthetic process"/>
    <property type="evidence" value="ECO:0007669"/>
    <property type="project" value="UniProtKB-KW"/>
</dbReference>
<keyword evidence="5 11" id="KW-0808">Transferase</keyword>
<dbReference type="InterPro" id="IPR027417">
    <property type="entry name" value="P-loop_NTPase"/>
</dbReference>
<dbReference type="Pfam" id="PF01202">
    <property type="entry name" value="SKI"/>
    <property type="match status" value="1"/>
</dbReference>
<dbReference type="AlphaFoldDB" id="A0A926E797"/>
<keyword evidence="4 11" id="KW-0028">Amino-acid biosynthesis</keyword>
<dbReference type="GO" id="GO:0009073">
    <property type="term" value="P:aromatic amino acid family biosynthetic process"/>
    <property type="evidence" value="ECO:0007669"/>
    <property type="project" value="UniProtKB-KW"/>
</dbReference>
<comment type="cofactor">
    <cofactor evidence="11">
        <name>Mg(2+)</name>
        <dbReference type="ChEBI" id="CHEBI:18420"/>
    </cofactor>
    <text evidence="11">Binds 1 Mg(2+) ion per subunit.</text>
</comment>
<comment type="pathway">
    <text evidence="1 11">Metabolic intermediate biosynthesis; chorismate biosynthesis; chorismate from D-erythrose 4-phosphate and phosphoenolpyruvate: step 5/7.</text>
</comment>
<name>A0A926E797_9FIRM</name>
<dbReference type="PROSITE" id="PS01128">
    <property type="entry name" value="SHIKIMATE_KINASE"/>
    <property type="match status" value="1"/>
</dbReference>
<dbReference type="Proteomes" id="UP000610760">
    <property type="component" value="Unassembled WGS sequence"/>
</dbReference>
<dbReference type="GO" id="GO:0000287">
    <property type="term" value="F:magnesium ion binding"/>
    <property type="evidence" value="ECO:0007669"/>
    <property type="project" value="UniProtKB-UniRule"/>
</dbReference>
<feature type="binding site" evidence="11">
    <location>
        <position position="58"/>
    </location>
    <ligand>
        <name>substrate</name>
    </ligand>
</feature>
<comment type="caution">
    <text evidence="12">The sequence shown here is derived from an EMBL/GenBank/DDBJ whole genome shotgun (WGS) entry which is preliminary data.</text>
</comment>
<comment type="function">
    <text evidence="11">Catalyzes the specific phosphorylation of the 3-hydroxyl group of shikimic acid using ATP as a cosubstrate.</text>
</comment>
<dbReference type="EMBL" id="JACRSV010000005">
    <property type="protein sequence ID" value="MBC8560898.1"/>
    <property type="molecule type" value="Genomic_DNA"/>
</dbReference>
<dbReference type="SUPFAM" id="SSF52540">
    <property type="entry name" value="P-loop containing nucleoside triphosphate hydrolases"/>
    <property type="match status" value="1"/>
</dbReference>
<dbReference type="GO" id="GO:0009423">
    <property type="term" value="P:chorismate biosynthetic process"/>
    <property type="evidence" value="ECO:0007669"/>
    <property type="project" value="UniProtKB-UniRule"/>
</dbReference>
<keyword evidence="11" id="KW-0963">Cytoplasm</keyword>
<dbReference type="PRINTS" id="PR01100">
    <property type="entry name" value="SHIKIMTKNASE"/>
</dbReference>
<evidence type="ECO:0000256" key="4">
    <source>
        <dbReference type="ARBA" id="ARBA00022605"/>
    </source>
</evidence>
<dbReference type="GO" id="GO:0004765">
    <property type="term" value="F:shikimate kinase activity"/>
    <property type="evidence" value="ECO:0007669"/>
    <property type="project" value="UniProtKB-UniRule"/>
</dbReference>
<dbReference type="GO" id="GO:0005524">
    <property type="term" value="F:ATP binding"/>
    <property type="evidence" value="ECO:0007669"/>
    <property type="project" value="UniProtKB-UniRule"/>
</dbReference>
<keyword evidence="8 11" id="KW-0067">ATP-binding</keyword>
<comment type="subcellular location">
    <subcellularLocation>
        <location evidence="11">Cytoplasm</location>
    </subcellularLocation>
</comment>
<evidence type="ECO:0000313" key="12">
    <source>
        <dbReference type="EMBL" id="MBC8560898.1"/>
    </source>
</evidence>
<evidence type="ECO:0000256" key="11">
    <source>
        <dbReference type="HAMAP-Rule" id="MF_00109"/>
    </source>
</evidence>
<dbReference type="PANTHER" id="PTHR21087:SF16">
    <property type="entry name" value="SHIKIMATE KINASE 1, CHLOROPLASTIC"/>
    <property type="match status" value="1"/>
</dbReference>
<feature type="binding site" evidence="11">
    <location>
        <position position="80"/>
    </location>
    <ligand>
        <name>substrate</name>
    </ligand>
</feature>
<evidence type="ECO:0000256" key="8">
    <source>
        <dbReference type="ARBA" id="ARBA00022840"/>
    </source>
</evidence>
<dbReference type="PANTHER" id="PTHR21087">
    <property type="entry name" value="SHIKIMATE KINASE"/>
    <property type="match status" value="1"/>
</dbReference>
<sequence length="167" mass="18548">MKNNIVLIGMPGSGKSTVGKILAEKTGLFFVDLDAVIENMAKKSIPQIFSEDGEPAFRDLEQKCVEEVSAQSRQVIATGGGVILREANMKALSQNGLIIFLDRPVSDILGENLSERPLLADDATRIHRLYDERIRLYRRYGKFTVENNSAPEEAAEKILDAIREVTK</sequence>
<evidence type="ECO:0000256" key="5">
    <source>
        <dbReference type="ARBA" id="ARBA00022679"/>
    </source>
</evidence>
<reference evidence="12" key="1">
    <citation type="submission" date="2020-08" db="EMBL/GenBank/DDBJ databases">
        <title>Genome public.</title>
        <authorList>
            <person name="Liu C."/>
            <person name="Sun Q."/>
        </authorList>
    </citation>
    <scope>NUCLEOTIDE SEQUENCE</scope>
    <source>
        <strain evidence="12">NSJ-33</strain>
    </source>
</reference>
<keyword evidence="11" id="KW-0479">Metal-binding</keyword>
<dbReference type="EC" id="2.7.1.71" evidence="3 11"/>
<dbReference type="InterPro" id="IPR031322">
    <property type="entry name" value="Shikimate/glucono_kinase"/>
</dbReference>
<evidence type="ECO:0000313" key="13">
    <source>
        <dbReference type="Proteomes" id="UP000610760"/>
    </source>
</evidence>
<dbReference type="InterPro" id="IPR023000">
    <property type="entry name" value="Shikimate_kinase_CS"/>
</dbReference>
<feature type="binding site" evidence="11">
    <location>
        <position position="133"/>
    </location>
    <ligand>
        <name>substrate</name>
    </ligand>
</feature>
<feature type="binding site" evidence="11">
    <location>
        <position position="34"/>
    </location>
    <ligand>
        <name>substrate</name>
    </ligand>
</feature>
<dbReference type="InterPro" id="IPR000623">
    <property type="entry name" value="Shikimate_kinase/TSH1"/>
</dbReference>